<dbReference type="InterPro" id="IPR036909">
    <property type="entry name" value="Cyt_c-like_dom_sf"/>
</dbReference>
<comment type="caution">
    <text evidence="7">The sequence shown here is derived from an EMBL/GenBank/DDBJ whole genome shotgun (WGS) entry which is preliminary data.</text>
</comment>
<dbReference type="RefSeq" id="WP_150090974.1">
    <property type="nucleotide sequence ID" value="NZ_VWSF01000018.1"/>
</dbReference>
<dbReference type="GO" id="GO:0009055">
    <property type="term" value="F:electron transfer activity"/>
    <property type="evidence" value="ECO:0007669"/>
    <property type="project" value="InterPro"/>
</dbReference>
<evidence type="ECO:0000256" key="5">
    <source>
        <dbReference type="SAM" id="SignalP"/>
    </source>
</evidence>
<keyword evidence="8" id="KW-1185">Reference proteome</keyword>
<dbReference type="PANTHER" id="PTHR33546">
    <property type="entry name" value="LARGE, MULTIFUNCTIONAL SECRETED PROTEIN-RELATED"/>
    <property type="match status" value="1"/>
</dbReference>
<dbReference type="NCBIfam" id="TIGR02603">
    <property type="entry name" value="CxxCH_TIGR02603"/>
    <property type="match status" value="1"/>
</dbReference>
<evidence type="ECO:0000256" key="2">
    <source>
        <dbReference type="ARBA" id="ARBA00022723"/>
    </source>
</evidence>
<evidence type="ECO:0000313" key="8">
    <source>
        <dbReference type="Proteomes" id="UP000323426"/>
    </source>
</evidence>
<reference evidence="7 8" key="1">
    <citation type="submission" date="2019-09" db="EMBL/GenBank/DDBJ databases">
        <title>Genome sequence and assembly of Adhaeribacter sp.</title>
        <authorList>
            <person name="Chhetri G."/>
        </authorList>
    </citation>
    <scope>NUCLEOTIDE SEQUENCE [LARGE SCALE GENOMIC DNA]</scope>
    <source>
        <strain evidence="7 8">DK36</strain>
    </source>
</reference>
<dbReference type="InterPro" id="IPR011042">
    <property type="entry name" value="6-blade_b-propeller_TolB-like"/>
</dbReference>
<accession>A0A5M6D4C0</accession>
<dbReference type="SUPFAM" id="SSF46626">
    <property type="entry name" value="Cytochrome c"/>
    <property type="match status" value="1"/>
</dbReference>
<dbReference type="Gene3D" id="2.120.10.30">
    <property type="entry name" value="TolB, C-terminal domain"/>
    <property type="match status" value="1"/>
</dbReference>
<dbReference type="InterPro" id="IPR011041">
    <property type="entry name" value="Quinoprot_gluc/sorb_DH_b-prop"/>
</dbReference>
<dbReference type="GO" id="GO:0046872">
    <property type="term" value="F:metal ion binding"/>
    <property type="evidence" value="ECO:0007669"/>
    <property type="project" value="UniProtKB-KW"/>
</dbReference>
<dbReference type="PROSITE" id="PS51007">
    <property type="entry name" value="CYTC"/>
    <property type="match status" value="1"/>
</dbReference>
<feature type="chain" id="PRO_5024310153" evidence="5">
    <location>
        <begin position="28"/>
        <end position="927"/>
    </location>
</feature>
<dbReference type="EMBL" id="VWSF01000018">
    <property type="protein sequence ID" value="KAA5542357.1"/>
    <property type="molecule type" value="Genomic_DNA"/>
</dbReference>
<dbReference type="InterPro" id="IPR009056">
    <property type="entry name" value="Cyt_c-like_dom"/>
</dbReference>
<name>A0A5M6D4C0_9BACT</name>
<organism evidence="7 8">
    <name type="scientific">Adhaeribacter rhizoryzae</name>
    <dbReference type="NCBI Taxonomy" id="2607907"/>
    <lineage>
        <taxon>Bacteria</taxon>
        <taxon>Pseudomonadati</taxon>
        <taxon>Bacteroidota</taxon>
        <taxon>Cytophagia</taxon>
        <taxon>Cytophagales</taxon>
        <taxon>Hymenobacteraceae</taxon>
        <taxon>Adhaeribacter</taxon>
    </lineage>
</organism>
<dbReference type="Proteomes" id="UP000323426">
    <property type="component" value="Unassembled WGS sequence"/>
</dbReference>
<evidence type="ECO:0000256" key="3">
    <source>
        <dbReference type="ARBA" id="ARBA00023004"/>
    </source>
</evidence>
<keyword evidence="5" id="KW-0732">Signal</keyword>
<dbReference type="Gene3D" id="1.10.760.10">
    <property type="entry name" value="Cytochrome c-like domain"/>
    <property type="match status" value="1"/>
</dbReference>
<keyword evidence="2 4" id="KW-0479">Metal-binding</keyword>
<proteinExistence type="predicted"/>
<feature type="signal peptide" evidence="5">
    <location>
        <begin position="1"/>
        <end position="27"/>
    </location>
</feature>
<evidence type="ECO:0000256" key="4">
    <source>
        <dbReference type="PROSITE-ProRule" id="PRU00433"/>
    </source>
</evidence>
<evidence type="ECO:0000259" key="6">
    <source>
        <dbReference type="PROSITE" id="PS51007"/>
    </source>
</evidence>
<keyword evidence="1 4" id="KW-0349">Heme</keyword>
<dbReference type="Pfam" id="PF00034">
    <property type="entry name" value="Cytochrom_C"/>
    <property type="match status" value="1"/>
</dbReference>
<dbReference type="AlphaFoldDB" id="A0A5M6D4C0"/>
<sequence length="927" mass="102559">MNRNKSPLIVVLSLSVSLFFANSCRNAKEGNINNVQETAADAQAAQSLDPKVAKLKLPAGFRAEHLYSPSENKQGSWVAMTFDDKGRMITSDQYGALYRVQLPAVGSGGGKPTIEKLNIPVEGTSTTADGRPKVGMGYAQGLLYAFNSLYVMVNHRGNEEFSKTSGLYRLEDTNADDQFDKVTLIKQLKGEGEHGPHSILLSPDQKSLYVIAGNHTDVPEMNAYRLPKVWKEDNLFPLIKDPRGHANDRMAPGGWIAKIDPAGTNWELISAGYRNAFDMAFNEDGELFAYDADMEWDFGMPWYRPTRINHVTSGSELGWRTGNSKWSPNFPDNLPPAINIGQGSPTNLIHGKNARFPEKYRRALYAFDWSFGIIYAVHLKPEGSTYTADAEEFISGSPLPLTDGVIGPDGALYFLTGGRRLESDLYRVTYGNNNLSNGKLASVKFPKDVKKAQKIRKQLEEYHATPAKAGGVDFAWPYLNHEDRFVRYAARIAVEHQPVSQWQNRVLQEKDPITLTQASIALARHGDQGVRDQLLTTMVNNIKYDQLSESQQIDLIRAFELVIARMGQPDAAVKNQVIAYLDSKFPASTNNLNRDLSKVLVYLGAPTAVQKTLALMATAKDDASYQKTFSASSDLILRNPQYGLDIANMLAKAPPAQQMYYATVLGGAKTGWTPELYEKYFAWIKNAFNYKGGLSYVGFINKSRQMALANVPQDKLEYYKTLSGEGMLSSNGNDLANNAPNPKGPGRQWTMEAALPLVESGLANRNFEQGKAMFAATRCISCHNMRGEGSNVGPDLTQLGTRFSAKDMLESIIHPSKVVSDQYAATIFTLKDGSSVVGRLINEDNDKYMVSQNPFAPEQLREVPKKDVVNTKISNVSIMMPGMINRLNEEELKDLMAYLMAGGNKEHKVFLAQNSTGSTNTTNTTKK</sequence>
<dbReference type="GO" id="GO:0020037">
    <property type="term" value="F:heme binding"/>
    <property type="evidence" value="ECO:0007669"/>
    <property type="project" value="InterPro"/>
</dbReference>
<dbReference type="SUPFAM" id="SSF50952">
    <property type="entry name" value="Soluble quinoprotein glucose dehydrogenase"/>
    <property type="match status" value="1"/>
</dbReference>
<evidence type="ECO:0000256" key="1">
    <source>
        <dbReference type="ARBA" id="ARBA00022617"/>
    </source>
</evidence>
<evidence type="ECO:0000313" key="7">
    <source>
        <dbReference type="EMBL" id="KAA5542357.1"/>
    </source>
</evidence>
<keyword evidence="3 4" id="KW-0408">Iron</keyword>
<gene>
    <name evidence="7" type="ORF">F0145_19205</name>
</gene>
<dbReference type="InterPro" id="IPR013427">
    <property type="entry name" value="Haem-bd_dom_put"/>
</dbReference>
<protein>
    <submittedName>
        <fullName evidence="7">C-type cytochrome</fullName>
    </submittedName>
</protein>
<dbReference type="PANTHER" id="PTHR33546:SF1">
    <property type="entry name" value="LARGE, MULTIFUNCTIONAL SECRETED PROTEIN"/>
    <property type="match status" value="1"/>
</dbReference>
<feature type="domain" description="Cytochrome c" evidence="6">
    <location>
        <begin position="765"/>
        <end position="903"/>
    </location>
</feature>